<reference evidence="1" key="1">
    <citation type="journal article" date="2021" name="Proc. Natl. Acad. Sci. U.S.A.">
        <title>A Catalog of Tens of Thousands of Viruses from Human Metagenomes Reveals Hidden Associations with Chronic Diseases.</title>
        <authorList>
            <person name="Tisza M.J."/>
            <person name="Buck C.B."/>
        </authorList>
    </citation>
    <scope>NUCLEOTIDE SEQUENCE</scope>
    <source>
        <strain evidence="1">CtvyM23</strain>
    </source>
</reference>
<dbReference type="InterPro" id="IPR048813">
    <property type="entry name" value="GP7-like"/>
</dbReference>
<dbReference type="Pfam" id="PF20911">
    <property type="entry name" value="GP7"/>
    <property type="match status" value="1"/>
</dbReference>
<protein>
    <submittedName>
        <fullName evidence="1">Major capsid protein</fullName>
    </submittedName>
</protein>
<organism evidence="1">
    <name type="scientific">Siphoviridae sp. ctvyM23</name>
    <dbReference type="NCBI Taxonomy" id="2826514"/>
    <lineage>
        <taxon>Viruses</taxon>
        <taxon>Duplodnaviria</taxon>
        <taxon>Heunggongvirae</taxon>
        <taxon>Uroviricota</taxon>
        <taxon>Caudoviricetes</taxon>
    </lineage>
</organism>
<proteinExistence type="predicted"/>
<evidence type="ECO:0000313" key="1">
    <source>
        <dbReference type="EMBL" id="DAD81798.1"/>
    </source>
</evidence>
<accession>A0A8S5MHW4</accession>
<name>A0A8S5MHW4_9CAUD</name>
<sequence>MPAVNPVLQENDRITLADYRKRFGGEDGIADVAETLNESNEVMQDIVYKEGNMDNGDRQTYRLSLPDVYEKVFNKGTKASKSSVGTVEETCALIEARAEVDVDLAELNGKAAQLRAQEDKAFIEAIAQKETYLYFKGNTDNGNMFDGFERRYNTLNQSKDLRATNVIDASNKAGATALKGKNLSSIWLVGWGDDVYSPYPKGSKMGLRVEDKGAIFLPDEEGNVNEVYTTMYKKSVGLMVKDWRKVVRICNIDVDMLRTNQGVGNPDLQKQGWNLITLMLDAITKLPADAKGNFKFYMNRDVFASLNSLSLRSDTNVIEWKKATDAFGKNGSWANFQGIPMRRVDQLTNDEAIVS</sequence>
<dbReference type="EMBL" id="BK014908">
    <property type="protein sequence ID" value="DAD81798.1"/>
    <property type="molecule type" value="Genomic_DNA"/>
</dbReference>
<dbReference type="NCBIfam" id="NF045672">
    <property type="entry name" value="MCP_gp7_epsi_15"/>
    <property type="match status" value="1"/>
</dbReference>